<keyword evidence="4 5" id="KW-0067">ATP-binding</keyword>
<dbReference type="OrthoDB" id="9804819at2"/>
<comment type="similarity">
    <text evidence="1">Belongs to the ABC transporter superfamily.</text>
</comment>
<organism evidence="5 6">
    <name type="scientific">Capsulimonas corticalis</name>
    <dbReference type="NCBI Taxonomy" id="2219043"/>
    <lineage>
        <taxon>Bacteria</taxon>
        <taxon>Bacillati</taxon>
        <taxon>Armatimonadota</taxon>
        <taxon>Armatimonadia</taxon>
        <taxon>Capsulimonadales</taxon>
        <taxon>Capsulimonadaceae</taxon>
        <taxon>Capsulimonas</taxon>
    </lineage>
</organism>
<gene>
    <name evidence="5" type="ORF">CCAX7_38750</name>
</gene>
<dbReference type="KEGG" id="ccot:CCAX7_38750"/>
<evidence type="ECO:0000256" key="1">
    <source>
        <dbReference type="ARBA" id="ARBA00005417"/>
    </source>
</evidence>
<dbReference type="GO" id="GO:0005524">
    <property type="term" value="F:ATP binding"/>
    <property type="evidence" value="ECO:0007669"/>
    <property type="project" value="UniProtKB-KW"/>
</dbReference>
<keyword evidence="6" id="KW-1185">Reference proteome</keyword>
<dbReference type="RefSeq" id="WP_119324140.1">
    <property type="nucleotide sequence ID" value="NZ_AP025739.1"/>
</dbReference>
<dbReference type="Gene3D" id="3.40.50.300">
    <property type="entry name" value="P-loop containing nucleotide triphosphate hydrolases"/>
    <property type="match status" value="1"/>
</dbReference>
<dbReference type="InterPro" id="IPR027417">
    <property type="entry name" value="P-loop_NTPase"/>
</dbReference>
<evidence type="ECO:0000256" key="2">
    <source>
        <dbReference type="ARBA" id="ARBA00022448"/>
    </source>
</evidence>
<evidence type="ECO:0000313" key="5">
    <source>
        <dbReference type="EMBL" id="BDI31824.1"/>
    </source>
</evidence>
<dbReference type="InterPro" id="IPR025302">
    <property type="entry name" value="DrrA1/2-like_C"/>
</dbReference>
<dbReference type="PROSITE" id="PS50893">
    <property type="entry name" value="ABC_TRANSPORTER_2"/>
    <property type="match status" value="1"/>
</dbReference>
<sequence length="316" mass="34369">MANDGYAKAIEIKNLVKKYKSVVAVNDISLDVYEGEIFGFLGPNGAGKTTTIKTLLGLIFPSSGDVRVLGKPAGDIDVKLKVSYLPESPYFYEHMSAREVVGFYGSLFGLTGAAKNKRVDYLLDLVGLQKDSSKPLRAFSKGMLQRVGIAQALINDPKLLFFDEPTSGLDPVAHRDIRDLIVRLKNEGRTIFLSSHQLSDVELVCDRVSILNRGKIRRLGSVGELIAGGNVEIIAENVVADDAQLAKLKALTSNVSDVNHKLIITTSASNVSKNNVLDWVRANKGDVISVTETRRSLEDIFYETVREGDASAIVGS</sequence>
<dbReference type="GO" id="GO:0016887">
    <property type="term" value="F:ATP hydrolysis activity"/>
    <property type="evidence" value="ECO:0007669"/>
    <property type="project" value="InterPro"/>
</dbReference>
<dbReference type="Proteomes" id="UP000287394">
    <property type="component" value="Chromosome"/>
</dbReference>
<name>A0A402D3X6_9BACT</name>
<dbReference type="InterPro" id="IPR003593">
    <property type="entry name" value="AAA+_ATPase"/>
</dbReference>
<dbReference type="Pfam" id="PF13732">
    <property type="entry name" value="DrrA1-3_C"/>
    <property type="match status" value="1"/>
</dbReference>
<proteinExistence type="inferred from homology"/>
<evidence type="ECO:0000256" key="4">
    <source>
        <dbReference type="ARBA" id="ARBA00022840"/>
    </source>
</evidence>
<dbReference type="AlphaFoldDB" id="A0A402D3X6"/>
<evidence type="ECO:0000256" key="3">
    <source>
        <dbReference type="ARBA" id="ARBA00022741"/>
    </source>
</evidence>
<protein>
    <submittedName>
        <fullName evidence="5">ABC transporter ATP-binding protein</fullName>
    </submittedName>
</protein>
<dbReference type="PANTHER" id="PTHR43335">
    <property type="entry name" value="ABC TRANSPORTER, ATP-BINDING PROTEIN"/>
    <property type="match status" value="1"/>
</dbReference>
<dbReference type="CDD" id="cd03230">
    <property type="entry name" value="ABC_DR_subfamily_A"/>
    <property type="match status" value="1"/>
</dbReference>
<dbReference type="SMART" id="SM00382">
    <property type="entry name" value="AAA"/>
    <property type="match status" value="1"/>
</dbReference>
<keyword evidence="2" id="KW-0813">Transport</keyword>
<dbReference type="PROSITE" id="PS00211">
    <property type="entry name" value="ABC_TRANSPORTER_1"/>
    <property type="match status" value="1"/>
</dbReference>
<dbReference type="SUPFAM" id="SSF52540">
    <property type="entry name" value="P-loop containing nucleoside triphosphate hydrolases"/>
    <property type="match status" value="1"/>
</dbReference>
<dbReference type="InterPro" id="IPR003439">
    <property type="entry name" value="ABC_transporter-like_ATP-bd"/>
</dbReference>
<evidence type="ECO:0000313" key="6">
    <source>
        <dbReference type="Proteomes" id="UP000287394"/>
    </source>
</evidence>
<keyword evidence="3" id="KW-0547">Nucleotide-binding</keyword>
<dbReference type="InterPro" id="IPR017871">
    <property type="entry name" value="ABC_transporter-like_CS"/>
</dbReference>
<dbReference type="EMBL" id="AP025739">
    <property type="protein sequence ID" value="BDI31824.1"/>
    <property type="molecule type" value="Genomic_DNA"/>
</dbReference>
<reference evidence="5 6" key="1">
    <citation type="journal article" date="2019" name="Int. J. Syst. Evol. Microbiol.">
        <title>Capsulimonas corticalis gen. nov., sp. nov., an aerobic capsulated bacterium, of a novel bacterial order, Capsulimonadales ord. nov., of the class Armatimonadia of the phylum Armatimonadetes.</title>
        <authorList>
            <person name="Li J."/>
            <person name="Kudo C."/>
            <person name="Tonouchi A."/>
        </authorList>
    </citation>
    <scope>NUCLEOTIDE SEQUENCE [LARGE SCALE GENOMIC DNA]</scope>
    <source>
        <strain evidence="5 6">AX-7</strain>
    </source>
</reference>
<dbReference type="FunCoup" id="A0A402D3X6">
    <property type="interactions" value="478"/>
</dbReference>
<dbReference type="Pfam" id="PF00005">
    <property type="entry name" value="ABC_tran"/>
    <property type="match status" value="1"/>
</dbReference>
<accession>A0A402D3X6</accession>